<name>A0ACC2Q1K0_9NEOP</name>
<dbReference type="Proteomes" id="UP001231649">
    <property type="component" value="Chromosome 31"/>
</dbReference>
<evidence type="ECO:0000313" key="2">
    <source>
        <dbReference type="Proteomes" id="UP001231649"/>
    </source>
</evidence>
<proteinExistence type="predicted"/>
<protein>
    <submittedName>
        <fullName evidence="1">Uncharacterized protein</fullName>
    </submittedName>
</protein>
<sequence>MYHDTSRCQIGKITAKKEALQCFKLRLRRQMIYQSRSETVGELSSQTKIAKGKPKMSCPYCAAPFQCFFKFNMHLREVRKKICRFCYEILDYSDFVEHSKSHNFTVIACPICSETFEKESALLSHKVKHAKGPEECLECHETFANSGHLNKHMNIKHKPIVCGCGKKLPNRVCFFKHKKICNQHKDMKSKFICDYCDAEYKKKNCLKMHIKLRHTVGWAFQCEKCGKQCSSQAHLLEHRTTHEKITDRHVCHCGAKYSSRRGYERHLVKHTKVKKFEVKKGKMKSKASIKKEKKEV</sequence>
<accession>A0ACC2Q1K0</accession>
<keyword evidence="2" id="KW-1185">Reference proteome</keyword>
<gene>
    <name evidence="1" type="ORF">PYW08_012857</name>
</gene>
<organism evidence="1 2">
    <name type="scientific">Mythimna loreyi</name>
    <dbReference type="NCBI Taxonomy" id="667449"/>
    <lineage>
        <taxon>Eukaryota</taxon>
        <taxon>Metazoa</taxon>
        <taxon>Ecdysozoa</taxon>
        <taxon>Arthropoda</taxon>
        <taxon>Hexapoda</taxon>
        <taxon>Insecta</taxon>
        <taxon>Pterygota</taxon>
        <taxon>Neoptera</taxon>
        <taxon>Endopterygota</taxon>
        <taxon>Lepidoptera</taxon>
        <taxon>Glossata</taxon>
        <taxon>Ditrysia</taxon>
        <taxon>Noctuoidea</taxon>
        <taxon>Noctuidae</taxon>
        <taxon>Noctuinae</taxon>
        <taxon>Hadenini</taxon>
        <taxon>Mythimna</taxon>
    </lineage>
</organism>
<evidence type="ECO:0000313" key="1">
    <source>
        <dbReference type="EMBL" id="KAJ8705811.1"/>
    </source>
</evidence>
<dbReference type="EMBL" id="CM056807">
    <property type="protein sequence ID" value="KAJ8705811.1"/>
    <property type="molecule type" value="Genomic_DNA"/>
</dbReference>
<reference evidence="1" key="1">
    <citation type="submission" date="2023-03" db="EMBL/GenBank/DDBJ databases">
        <title>Chromosome-level genomes of two armyworms, Mythimna separata and Mythimna loreyi, provide insights into the biosynthesis and reception of sex pheromones.</title>
        <authorList>
            <person name="Zhao H."/>
        </authorList>
    </citation>
    <scope>NUCLEOTIDE SEQUENCE</scope>
    <source>
        <strain evidence="1">BeijingLab</strain>
    </source>
</reference>
<comment type="caution">
    <text evidence="1">The sequence shown here is derived from an EMBL/GenBank/DDBJ whole genome shotgun (WGS) entry which is preliminary data.</text>
</comment>